<feature type="transmembrane region" description="Helical" evidence="6">
    <location>
        <begin position="208"/>
        <end position="232"/>
    </location>
</feature>
<comment type="caution">
    <text evidence="7">The sequence shown here is derived from an EMBL/GenBank/DDBJ whole genome shotgun (WGS) entry which is preliminary data.</text>
</comment>
<protein>
    <submittedName>
        <fullName evidence="7">O-antigen translocase</fullName>
    </submittedName>
</protein>
<keyword evidence="5 6" id="KW-0472">Membrane</keyword>
<evidence type="ECO:0000256" key="2">
    <source>
        <dbReference type="ARBA" id="ARBA00022475"/>
    </source>
</evidence>
<evidence type="ECO:0000256" key="5">
    <source>
        <dbReference type="ARBA" id="ARBA00023136"/>
    </source>
</evidence>
<feature type="transmembrane region" description="Helical" evidence="6">
    <location>
        <begin position="247"/>
        <end position="271"/>
    </location>
</feature>
<evidence type="ECO:0000313" key="7">
    <source>
        <dbReference type="EMBL" id="RVU34289.1"/>
    </source>
</evidence>
<feature type="transmembrane region" description="Helical" evidence="6">
    <location>
        <begin position="415"/>
        <end position="433"/>
    </location>
</feature>
<feature type="transmembrane region" description="Helical" evidence="6">
    <location>
        <begin position="359"/>
        <end position="377"/>
    </location>
</feature>
<sequence length="486" mass="52705">MAIIASAQALRIIITVARAKIVALLLGPAGIGLLSLLTNLREIAGMAAGLGMSGSGVRELAGAKDSPEGQSRVRRVLLGALFTQGAIAMLVIWFLREQLAVWILDDAKHATDVGLVGVGVLLFLLATSQTTLFQGLRRIGDLGKVTVWSTLIGTAGGLLAVIMADQAGLVWLILLPPVFSILFGFVYIRRLPKPVPVQMSLRDIWRVWLPMTRLGVVFMVGSFAMFGTLLLVRSKITQDMSLEDAGYFAAAWSVGTVYIGFLLQAMGADYFPRLTEIVREREKAVQLMNDQLQLALALGGPLILSLIGCAPWLISLLYSSEFGEAVTILQWQMFGNVLKLATWSLGFVFIAAGQPRVSLTTTLIFNAIFLLLVWYGLSEFGLKVTGIAFVIAQTVDFFVVTLLARKLHRFKWQKLTLVLFCLHAALAGGLLVFAPEFPLIGGILSLVLGFATGFVGVHIVLEKIGSHGRLVTKVATIYRKLGWPVD</sequence>
<dbReference type="PANTHER" id="PTHR30250:SF11">
    <property type="entry name" value="O-ANTIGEN TRANSPORTER-RELATED"/>
    <property type="match status" value="1"/>
</dbReference>
<feature type="transmembrane region" description="Helical" evidence="6">
    <location>
        <begin position="292"/>
        <end position="314"/>
    </location>
</feature>
<feature type="transmembrane region" description="Helical" evidence="6">
    <location>
        <begin position="115"/>
        <end position="133"/>
    </location>
</feature>
<evidence type="ECO:0000256" key="4">
    <source>
        <dbReference type="ARBA" id="ARBA00022989"/>
    </source>
</evidence>
<proteinExistence type="predicted"/>
<gene>
    <name evidence="7" type="ORF">EOI86_23665</name>
</gene>
<dbReference type="PANTHER" id="PTHR30250">
    <property type="entry name" value="PST FAMILY PREDICTED COLANIC ACID TRANSPORTER"/>
    <property type="match status" value="1"/>
</dbReference>
<evidence type="ECO:0000256" key="3">
    <source>
        <dbReference type="ARBA" id="ARBA00022692"/>
    </source>
</evidence>
<dbReference type="InterPro" id="IPR050833">
    <property type="entry name" value="Poly_Biosynth_Transport"/>
</dbReference>
<feature type="transmembrane region" description="Helical" evidence="6">
    <location>
        <begin position="383"/>
        <end position="403"/>
    </location>
</feature>
<comment type="subcellular location">
    <subcellularLocation>
        <location evidence="1">Cell membrane</location>
        <topology evidence="1">Multi-pass membrane protein</topology>
    </subcellularLocation>
</comment>
<feature type="transmembrane region" description="Helical" evidence="6">
    <location>
        <begin position="73"/>
        <end position="95"/>
    </location>
</feature>
<keyword evidence="8" id="KW-1185">Reference proteome</keyword>
<dbReference type="Proteomes" id="UP000287447">
    <property type="component" value="Unassembled WGS sequence"/>
</dbReference>
<feature type="transmembrane region" description="Helical" evidence="6">
    <location>
        <begin position="169"/>
        <end position="188"/>
    </location>
</feature>
<evidence type="ECO:0000256" key="1">
    <source>
        <dbReference type="ARBA" id="ARBA00004651"/>
    </source>
</evidence>
<organism evidence="7 8">
    <name type="scientific">Hwanghaeella grinnelliae</name>
    <dbReference type="NCBI Taxonomy" id="2500179"/>
    <lineage>
        <taxon>Bacteria</taxon>
        <taxon>Pseudomonadati</taxon>
        <taxon>Pseudomonadota</taxon>
        <taxon>Alphaproteobacteria</taxon>
        <taxon>Rhodospirillales</taxon>
        <taxon>Rhodospirillaceae</taxon>
        <taxon>Hwanghaeella</taxon>
    </lineage>
</organism>
<feature type="transmembrane region" description="Helical" evidence="6">
    <location>
        <begin position="145"/>
        <end position="163"/>
    </location>
</feature>
<accession>A0A3S2VMV5</accession>
<dbReference type="AlphaFoldDB" id="A0A3S2VMV5"/>
<dbReference type="Pfam" id="PF13440">
    <property type="entry name" value="Polysacc_synt_3"/>
    <property type="match status" value="1"/>
</dbReference>
<evidence type="ECO:0000313" key="8">
    <source>
        <dbReference type="Proteomes" id="UP000287447"/>
    </source>
</evidence>
<feature type="transmembrane region" description="Helical" evidence="6">
    <location>
        <begin position="334"/>
        <end position="352"/>
    </location>
</feature>
<keyword evidence="4 6" id="KW-1133">Transmembrane helix</keyword>
<dbReference type="EMBL" id="SADE01000004">
    <property type="protein sequence ID" value="RVU34289.1"/>
    <property type="molecule type" value="Genomic_DNA"/>
</dbReference>
<feature type="transmembrane region" description="Helical" evidence="6">
    <location>
        <begin position="439"/>
        <end position="461"/>
    </location>
</feature>
<name>A0A3S2VMV5_9PROT</name>
<dbReference type="GO" id="GO:0005886">
    <property type="term" value="C:plasma membrane"/>
    <property type="evidence" value="ECO:0007669"/>
    <property type="project" value="UniProtKB-SubCell"/>
</dbReference>
<reference evidence="8" key="1">
    <citation type="submission" date="2019-01" db="EMBL/GenBank/DDBJ databases">
        <title>Gri0909 isolated from a small marine red alga.</title>
        <authorList>
            <person name="Kim J."/>
            <person name="Jeong S.E."/>
            <person name="Jeon C.O."/>
        </authorList>
    </citation>
    <scope>NUCLEOTIDE SEQUENCE [LARGE SCALE GENOMIC DNA]</scope>
    <source>
        <strain evidence="8">Gri0909</strain>
    </source>
</reference>
<evidence type="ECO:0000256" key="6">
    <source>
        <dbReference type="SAM" id="Phobius"/>
    </source>
</evidence>
<keyword evidence="2" id="KW-1003">Cell membrane</keyword>
<keyword evidence="3 6" id="KW-0812">Transmembrane</keyword>